<sequence length="105" mass="10564">MNHVEVVPDALRRYGDTSAVMASEVASAGAVDQSATMAAAVPVFGLIGQEFLLSFAFAQANHLTSVAQLAAVHAGTALTSHQAAATYETTDAASGADIGSVGTQQ</sequence>
<reference evidence="1 2" key="1">
    <citation type="submission" date="2018-07" db="EMBL/GenBank/DDBJ databases">
        <title>Genomic Encyclopedia of Type Strains, Phase IV (KMG-IV): sequencing the most valuable type-strain genomes for metagenomic binning, comparative biology and taxonomic classification.</title>
        <authorList>
            <person name="Goeker M."/>
        </authorList>
    </citation>
    <scope>NUCLEOTIDE SEQUENCE [LARGE SCALE GENOMIC DNA]</scope>
    <source>
        <strain evidence="1 2">DSM 44952</strain>
    </source>
</reference>
<proteinExistence type="predicted"/>
<dbReference type="EMBL" id="QQAZ01000012">
    <property type="protein sequence ID" value="RDI46109.1"/>
    <property type="molecule type" value="Genomic_DNA"/>
</dbReference>
<dbReference type="STRING" id="1210089.GCA_001613165_07422"/>
<evidence type="ECO:0000313" key="1">
    <source>
        <dbReference type="EMBL" id="RDI46109.1"/>
    </source>
</evidence>
<dbReference type="InterPro" id="IPR022536">
    <property type="entry name" value="EspC"/>
</dbReference>
<organism evidence="1 2">
    <name type="scientific">Nocardia mexicana</name>
    <dbReference type="NCBI Taxonomy" id="279262"/>
    <lineage>
        <taxon>Bacteria</taxon>
        <taxon>Bacillati</taxon>
        <taxon>Actinomycetota</taxon>
        <taxon>Actinomycetes</taxon>
        <taxon>Mycobacteriales</taxon>
        <taxon>Nocardiaceae</taxon>
        <taxon>Nocardia</taxon>
    </lineage>
</organism>
<comment type="caution">
    <text evidence="1">The sequence shown here is derived from an EMBL/GenBank/DDBJ whole genome shotgun (WGS) entry which is preliminary data.</text>
</comment>
<name>A0A370GRS2_9NOCA</name>
<dbReference type="RefSeq" id="WP_068031174.1">
    <property type="nucleotide sequence ID" value="NZ_QQAZ01000012.1"/>
</dbReference>
<dbReference type="AlphaFoldDB" id="A0A370GRS2"/>
<dbReference type="Proteomes" id="UP000255355">
    <property type="component" value="Unassembled WGS sequence"/>
</dbReference>
<dbReference type="GO" id="GO:0009306">
    <property type="term" value="P:protein secretion"/>
    <property type="evidence" value="ECO:0007669"/>
    <property type="project" value="InterPro"/>
</dbReference>
<accession>A0A370GRS2</accession>
<keyword evidence="2" id="KW-1185">Reference proteome</keyword>
<evidence type="ECO:0000313" key="2">
    <source>
        <dbReference type="Proteomes" id="UP000255355"/>
    </source>
</evidence>
<gene>
    <name evidence="1" type="ORF">DFR68_11210</name>
</gene>
<protein>
    <submittedName>
        <fullName evidence="1">Excreted virulence factor EspC (Type VII ESX diderm)</fullName>
    </submittedName>
</protein>
<dbReference type="OrthoDB" id="4565343at2"/>
<dbReference type="Pfam" id="PF10824">
    <property type="entry name" value="T7SS_ESX_EspC"/>
    <property type="match status" value="1"/>
</dbReference>